<keyword evidence="3 9" id="KW-0378">Hydrolase</keyword>
<evidence type="ECO:0000256" key="9">
    <source>
        <dbReference type="RuleBase" id="RU000489"/>
    </source>
</evidence>
<dbReference type="GeneID" id="80912449"/>
<evidence type="ECO:0000256" key="8">
    <source>
        <dbReference type="ARBA" id="ARBA00023326"/>
    </source>
</evidence>
<dbReference type="RefSeq" id="XP_056069228.1">
    <property type="nucleotide sequence ID" value="XM_056217672.1"/>
</dbReference>
<keyword evidence="4" id="KW-0146">Chitin degradation</keyword>
<keyword evidence="8" id="KW-0624">Polysaccharide degradation</keyword>
<feature type="region of interest" description="Disordered" evidence="11">
    <location>
        <begin position="127"/>
        <end position="148"/>
    </location>
</feature>
<dbReference type="AlphaFoldDB" id="A0A9W8XH54"/>
<keyword evidence="14" id="KW-1185">Reference proteome</keyword>
<evidence type="ECO:0000256" key="3">
    <source>
        <dbReference type="ARBA" id="ARBA00022801"/>
    </source>
</evidence>
<feature type="domain" description="GH18" evidence="12">
    <location>
        <begin position="1"/>
        <end position="183"/>
    </location>
</feature>
<dbReference type="PROSITE" id="PS51910">
    <property type="entry name" value="GH18_2"/>
    <property type="match status" value="1"/>
</dbReference>
<dbReference type="InterPro" id="IPR017853">
    <property type="entry name" value="GH"/>
</dbReference>
<gene>
    <name evidence="13" type="ORF">N0V89_008919</name>
</gene>
<reference evidence="13" key="1">
    <citation type="submission" date="2022-10" db="EMBL/GenBank/DDBJ databases">
        <title>Tapping the CABI collections for fungal endophytes: first genome assemblies for Collariella, Neodidymelliopsis, Ascochyta clinopodiicola, Didymella pomorum, Didymosphaeria variabile, Neocosmospora piperis and Neocucurbitaria cava.</title>
        <authorList>
            <person name="Hill R."/>
        </authorList>
    </citation>
    <scope>NUCLEOTIDE SEQUENCE</scope>
    <source>
        <strain evidence="13">IMI 356815</strain>
    </source>
</reference>
<keyword evidence="2" id="KW-0147">Chitin-binding</keyword>
<dbReference type="GO" id="GO:0000272">
    <property type="term" value="P:polysaccharide catabolic process"/>
    <property type="evidence" value="ECO:0007669"/>
    <property type="project" value="UniProtKB-KW"/>
</dbReference>
<comment type="caution">
    <text evidence="13">The sequence shown here is derived from an EMBL/GenBank/DDBJ whole genome shotgun (WGS) entry which is preliminary data.</text>
</comment>
<keyword evidence="7 9" id="KW-0326">Glycosidase</keyword>
<evidence type="ECO:0000256" key="10">
    <source>
        <dbReference type="RuleBase" id="RU004453"/>
    </source>
</evidence>
<dbReference type="EMBL" id="JAPEUX010000006">
    <property type="protein sequence ID" value="KAJ4350298.1"/>
    <property type="molecule type" value="Genomic_DNA"/>
</dbReference>
<keyword evidence="6" id="KW-0119">Carbohydrate metabolism</keyword>
<comment type="similarity">
    <text evidence="10">Belongs to the glycosyl hydrolase 18 family.</text>
</comment>
<sequence length="183" mass="20722">MSVEQDPRTYTHIHFAFANITQGTFVPEITGETVREQFEILNQMKDAKRIMPFDRWDFGKMPGTYFILRQGVQPANRELFTKNIVAFIEEHELDGVDIDWEYLGLVEKLSNRDPFPPEGAQRRNIIAEKPTPAGPSGPVPKNQDPVTHSSDITWQTWKLTICTVSNGGMSTSDIQLQAGAIFI</sequence>
<evidence type="ECO:0000313" key="13">
    <source>
        <dbReference type="EMBL" id="KAJ4350298.1"/>
    </source>
</evidence>
<protein>
    <recommendedName>
        <fullName evidence="12">GH18 domain-containing protein</fullName>
    </recommendedName>
</protein>
<evidence type="ECO:0000313" key="14">
    <source>
        <dbReference type="Proteomes" id="UP001140513"/>
    </source>
</evidence>
<evidence type="ECO:0000256" key="1">
    <source>
        <dbReference type="ARBA" id="ARBA00000822"/>
    </source>
</evidence>
<dbReference type="PROSITE" id="PS01095">
    <property type="entry name" value="GH18_1"/>
    <property type="match status" value="1"/>
</dbReference>
<dbReference type="PANTHER" id="PTHR47700:SF2">
    <property type="entry name" value="CHITINASE"/>
    <property type="match status" value="1"/>
</dbReference>
<dbReference type="Gene3D" id="3.20.20.80">
    <property type="entry name" value="Glycosidases"/>
    <property type="match status" value="1"/>
</dbReference>
<dbReference type="SUPFAM" id="SSF51445">
    <property type="entry name" value="(Trans)glycosidases"/>
    <property type="match status" value="1"/>
</dbReference>
<proteinExistence type="inferred from homology"/>
<evidence type="ECO:0000256" key="2">
    <source>
        <dbReference type="ARBA" id="ARBA00022669"/>
    </source>
</evidence>
<keyword evidence="5" id="KW-0843">Virulence</keyword>
<comment type="catalytic activity">
    <reaction evidence="1">
        <text>Random endo-hydrolysis of N-acetyl-beta-D-glucosaminide (1-&gt;4)-beta-linkages in chitin and chitodextrins.</text>
        <dbReference type="EC" id="3.2.1.14"/>
    </reaction>
</comment>
<evidence type="ECO:0000256" key="6">
    <source>
        <dbReference type="ARBA" id="ARBA00023277"/>
    </source>
</evidence>
<evidence type="ECO:0000256" key="7">
    <source>
        <dbReference type="ARBA" id="ARBA00023295"/>
    </source>
</evidence>
<organism evidence="13 14">
    <name type="scientific">Didymosphaeria variabile</name>
    <dbReference type="NCBI Taxonomy" id="1932322"/>
    <lineage>
        <taxon>Eukaryota</taxon>
        <taxon>Fungi</taxon>
        <taxon>Dikarya</taxon>
        <taxon>Ascomycota</taxon>
        <taxon>Pezizomycotina</taxon>
        <taxon>Dothideomycetes</taxon>
        <taxon>Pleosporomycetidae</taxon>
        <taxon>Pleosporales</taxon>
        <taxon>Massarineae</taxon>
        <taxon>Didymosphaeriaceae</taxon>
        <taxon>Didymosphaeria</taxon>
    </lineage>
</organism>
<dbReference type="InterPro" id="IPR001579">
    <property type="entry name" value="Glyco_hydro_18_chit_AS"/>
</dbReference>
<evidence type="ECO:0000259" key="12">
    <source>
        <dbReference type="PROSITE" id="PS51910"/>
    </source>
</evidence>
<dbReference type="GO" id="GO:0008843">
    <property type="term" value="F:endochitinase activity"/>
    <property type="evidence" value="ECO:0007669"/>
    <property type="project" value="UniProtKB-EC"/>
</dbReference>
<dbReference type="OrthoDB" id="73875at2759"/>
<evidence type="ECO:0000256" key="4">
    <source>
        <dbReference type="ARBA" id="ARBA00023024"/>
    </source>
</evidence>
<dbReference type="InterPro" id="IPR001223">
    <property type="entry name" value="Glyco_hydro18_cat"/>
</dbReference>
<dbReference type="GO" id="GO:0006032">
    <property type="term" value="P:chitin catabolic process"/>
    <property type="evidence" value="ECO:0007669"/>
    <property type="project" value="UniProtKB-KW"/>
</dbReference>
<evidence type="ECO:0000256" key="5">
    <source>
        <dbReference type="ARBA" id="ARBA00023026"/>
    </source>
</evidence>
<accession>A0A9W8XH54</accession>
<dbReference type="InterPro" id="IPR053214">
    <property type="entry name" value="LysM12-like"/>
</dbReference>
<evidence type="ECO:0000256" key="11">
    <source>
        <dbReference type="SAM" id="MobiDB-lite"/>
    </source>
</evidence>
<name>A0A9W8XH54_9PLEO</name>
<dbReference type="Proteomes" id="UP001140513">
    <property type="component" value="Unassembled WGS sequence"/>
</dbReference>
<dbReference type="PANTHER" id="PTHR47700">
    <property type="entry name" value="V CHITINASE, PUTATIVE (AFU_ORTHOLOGUE AFUA_6G13720)-RELATED"/>
    <property type="match status" value="1"/>
</dbReference>
<dbReference type="GO" id="GO:0008061">
    <property type="term" value="F:chitin binding"/>
    <property type="evidence" value="ECO:0007669"/>
    <property type="project" value="UniProtKB-KW"/>
</dbReference>
<dbReference type="Pfam" id="PF00704">
    <property type="entry name" value="Glyco_hydro_18"/>
    <property type="match status" value="1"/>
</dbReference>